<reference evidence="2 3" key="1">
    <citation type="submission" date="2014-10" db="EMBL/GenBank/DDBJ databases">
        <title>Kaistella jeonii genome.</title>
        <authorList>
            <person name="Clayton J.T."/>
            <person name="Newman J.D."/>
        </authorList>
    </citation>
    <scope>NUCLEOTIDE SEQUENCE [LARGE SCALE GENOMIC DNA]</scope>
    <source>
        <strain evidence="2 3">DSM 17048</strain>
    </source>
</reference>
<keyword evidence="3" id="KW-1185">Reference proteome</keyword>
<dbReference type="InterPro" id="IPR023614">
    <property type="entry name" value="Porin_dom_sf"/>
</dbReference>
<dbReference type="RefSeq" id="WP_039352386.1">
    <property type="nucleotide sequence ID" value="NZ_FOLA01000006.1"/>
</dbReference>
<feature type="signal peptide" evidence="1">
    <location>
        <begin position="1"/>
        <end position="19"/>
    </location>
</feature>
<gene>
    <name evidence="2" type="ORF">OA86_09855</name>
</gene>
<sequence length="386" mass="44457">MKKYITTLAACVFSLGIYAQQNPTTTPAEAKISYLEKHNEQLNIFFNFQSSFDAVATTGQDTELGFKARQLRLEIKGNLSDKIFYRFRHRLNKATNAQTLDNLAKATDIMYVGYKATDKFTIVAGKQCQAWGGFEFDTNPMNIYEYSDFIENMDNFMLGANFIYQATKDQELQLQITDSRNSKLEDIYGDLSSQGIEASTSPLTYILNWNGSFLNNRFQTRWAYGVQTQAKNKYSKMITLGNKVNLNQFQLAFDYMRADEDIDRLGYATTDGADYLALHDQKIFENVTSNTFILKADYQPVPKWNIFAKGLYETTSVKNVPNYNDNFRKAYGYFGGVEYMPFKDQDLKVFLAYIGRKYEFSNSLPSLKDYNTNRVSLGLMYRIKAY</sequence>
<proteinExistence type="predicted"/>
<dbReference type="InterPro" id="IPR010870">
    <property type="entry name" value="Porin_O/P"/>
</dbReference>
<dbReference type="Proteomes" id="UP000031473">
    <property type="component" value="Unassembled WGS sequence"/>
</dbReference>
<organism evidence="2 3">
    <name type="scientific">Kaistella jeonii</name>
    <dbReference type="NCBI Taxonomy" id="266749"/>
    <lineage>
        <taxon>Bacteria</taxon>
        <taxon>Pseudomonadati</taxon>
        <taxon>Bacteroidota</taxon>
        <taxon>Flavobacteriia</taxon>
        <taxon>Flavobacteriales</taxon>
        <taxon>Weeksellaceae</taxon>
        <taxon>Chryseobacterium group</taxon>
        <taxon>Kaistella</taxon>
    </lineage>
</organism>
<keyword evidence="1" id="KW-0732">Signal</keyword>
<protein>
    <submittedName>
        <fullName evidence="2">Porin</fullName>
    </submittedName>
</protein>
<name>A0A0C1D4J6_9FLAO</name>
<dbReference type="AlphaFoldDB" id="A0A0C1D4J6"/>
<comment type="caution">
    <text evidence="2">The sequence shown here is derived from an EMBL/GenBank/DDBJ whole genome shotgun (WGS) entry which is preliminary data.</text>
</comment>
<dbReference type="SUPFAM" id="SSF56935">
    <property type="entry name" value="Porins"/>
    <property type="match status" value="1"/>
</dbReference>
<evidence type="ECO:0000256" key="1">
    <source>
        <dbReference type="SAM" id="SignalP"/>
    </source>
</evidence>
<evidence type="ECO:0000313" key="2">
    <source>
        <dbReference type="EMBL" id="KIA88670.1"/>
    </source>
</evidence>
<dbReference type="Pfam" id="PF07396">
    <property type="entry name" value="Porin_O_P"/>
    <property type="match status" value="1"/>
</dbReference>
<feature type="chain" id="PRO_5030004890" evidence="1">
    <location>
        <begin position="20"/>
        <end position="386"/>
    </location>
</feature>
<dbReference type="OrthoDB" id="846879at2"/>
<dbReference type="Gene3D" id="2.40.160.10">
    <property type="entry name" value="Porin"/>
    <property type="match status" value="1"/>
</dbReference>
<evidence type="ECO:0000313" key="3">
    <source>
        <dbReference type="Proteomes" id="UP000031473"/>
    </source>
</evidence>
<accession>A0A0C1D4J6</accession>
<dbReference type="EMBL" id="JSYL01000006">
    <property type="protein sequence ID" value="KIA88670.1"/>
    <property type="molecule type" value="Genomic_DNA"/>
</dbReference>
<dbReference type="STRING" id="266749.SAMN05421876_106113"/>